<reference evidence="9 10" key="1">
    <citation type="submission" date="2019-03" db="EMBL/GenBank/DDBJ databases">
        <title>Metabolic potential of uncultured bacteria and archaea associated with petroleum seepage in deep-sea sediments.</title>
        <authorList>
            <person name="Dong X."/>
            <person name="Hubert C."/>
        </authorList>
    </citation>
    <scope>NUCLEOTIDE SEQUENCE [LARGE SCALE GENOMIC DNA]</scope>
    <source>
        <strain evidence="9">E44_bin3</strain>
    </source>
</reference>
<dbReference type="CDD" id="cd02068">
    <property type="entry name" value="radical_SAM_B12_BD"/>
    <property type="match status" value="1"/>
</dbReference>
<proteinExistence type="predicted"/>
<evidence type="ECO:0000313" key="9">
    <source>
        <dbReference type="EMBL" id="TET28077.1"/>
    </source>
</evidence>
<evidence type="ECO:0000313" key="10">
    <source>
        <dbReference type="Proteomes" id="UP000316517"/>
    </source>
</evidence>
<dbReference type="PROSITE" id="PS51332">
    <property type="entry name" value="B12_BINDING"/>
    <property type="match status" value="1"/>
</dbReference>
<gene>
    <name evidence="9" type="ORF">E3J68_03405</name>
</gene>
<dbReference type="InterPro" id="IPR034466">
    <property type="entry name" value="Methyltransferase_Class_B"/>
</dbReference>
<dbReference type="InterPro" id="IPR007197">
    <property type="entry name" value="rSAM"/>
</dbReference>
<dbReference type="SUPFAM" id="SSF52242">
    <property type="entry name" value="Cobalamin (vitamin B12)-binding domain"/>
    <property type="match status" value="1"/>
</dbReference>
<dbReference type="Pfam" id="PF04055">
    <property type="entry name" value="Radical_SAM"/>
    <property type="match status" value="1"/>
</dbReference>
<dbReference type="SFLD" id="SFLDG01082">
    <property type="entry name" value="B12-binding_domain_containing"/>
    <property type="match status" value="1"/>
</dbReference>
<protein>
    <submittedName>
        <fullName evidence="9">TIGR04190 family B12-binding domain/radical SAM domain protein</fullName>
    </submittedName>
</protein>
<evidence type="ECO:0000256" key="3">
    <source>
        <dbReference type="ARBA" id="ARBA00022679"/>
    </source>
</evidence>
<evidence type="ECO:0000256" key="4">
    <source>
        <dbReference type="ARBA" id="ARBA00022691"/>
    </source>
</evidence>
<comment type="caution">
    <text evidence="9">The sequence shown here is derived from an EMBL/GenBank/DDBJ whole genome shotgun (WGS) entry which is preliminary data.</text>
</comment>
<dbReference type="GO" id="GO:0051536">
    <property type="term" value="F:iron-sulfur cluster binding"/>
    <property type="evidence" value="ECO:0007669"/>
    <property type="project" value="UniProtKB-KW"/>
</dbReference>
<dbReference type="GO" id="GO:0031419">
    <property type="term" value="F:cobalamin binding"/>
    <property type="evidence" value="ECO:0007669"/>
    <property type="project" value="InterPro"/>
</dbReference>
<dbReference type="SMART" id="SM00729">
    <property type="entry name" value="Elp3"/>
    <property type="match status" value="1"/>
</dbReference>
<comment type="cofactor">
    <cofactor evidence="1">
        <name>[4Fe-4S] cluster</name>
        <dbReference type="ChEBI" id="CHEBI:49883"/>
    </cofactor>
</comment>
<dbReference type="InterPro" id="IPR058240">
    <property type="entry name" value="rSAM_sf"/>
</dbReference>
<dbReference type="Gene3D" id="3.40.50.280">
    <property type="entry name" value="Cobalamin-binding domain"/>
    <property type="match status" value="1"/>
</dbReference>
<organism evidence="9 10">
    <name type="scientific">Aerophobetes bacterium</name>
    <dbReference type="NCBI Taxonomy" id="2030807"/>
    <lineage>
        <taxon>Bacteria</taxon>
        <taxon>Candidatus Aerophobota</taxon>
    </lineage>
</organism>
<evidence type="ECO:0000256" key="2">
    <source>
        <dbReference type="ARBA" id="ARBA00022603"/>
    </source>
</evidence>
<dbReference type="GO" id="GO:0003824">
    <property type="term" value="F:catalytic activity"/>
    <property type="evidence" value="ECO:0007669"/>
    <property type="project" value="InterPro"/>
</dbReference>
<evidence type="ECO:0000256" key="5">
    <source>
        <dbReference type="ARBA" id="ARBA00022723"/>
    </source>
</evidence>
<sequence length="574" mass="65775">MSRIDLILLHPPSVYDFRKKAAIYGPVSDVVPSTPIFEMYPIGFMTMANYLKSSGYSVRIINVALRMLKSRRFDVERLIRSLDPLAFGLDLHWLCHAQGSLELAKIVKKYHPQTPVILGGLSASYYHQELILYPQVDYVIRGDSAEEPLRQLLEMIRRKGPLKSVPNLTWQDDGGGIRVNELSYVPSDLDNLSFDYRGVMTSSAQYKDIAGHLPFRGWLNYPIVAVLPWRGCRRNCLTCGGAAQTYKSICGRSRPAYRNARLVAEDIASASRYLNGPIFILGDIRQAGQEYVERLLGEIKKKRVNNDIVLELSSPASKEFLGMAATSIARFSIEISPESHDQEVRKAFGRTYSNQSLERTIEDALKLGCRRIDLFFMIGLPRQTPESVQETIKYCGALLKEYSKNGNSRVHPYISPLAPFLDPGSRAFENPQKHGYKLFYKTLEEHRQALLAPSWKYVLNYETEWMSRDELVSSTYEAALGLNRLKVKYGLLRQKQGQIIEVRIREAMSLMRQVDEILLIRNERVREDKMNRLRARFSSLNSNSTICNKKELRWPVKSMRFNYPRVIWAALAKK</sequence>
<dbReference type="SFLD" id="SFLDF00326">
    <property type="entry name" value="5''-pyrrole_methytransferase"/>
    <property type="match status" value="1"/>
</dbReference>
<keyword evidence="6" id="KW-0408">Iron</keyword>
<dbReference type="InterPro" id="IPR051198">
    <property type="entry name" value="BchE-like"/>
</dbReference>
<keyword evidence="3" id="KW-0808">Transferase</keyword>
<keyword evidence="4" id="KW-0949">S-adenosyl-L-methionine</keyword>
<feature type="domain" description="B12-binding" evidence="8">
    <location>
        <begin position="27"/>
        <end position="163"/>
    </location>
</feature>
<dbReference type="Proteomes" id="UP000316517">
    <property type="component" value="Unassembled WGS sequence"/>
</dbReference>
<accession>A0A523TCL7</accession>
<dbReference type="Gene3D" id="3.80.30.20">
    <property type="entry name" value="tm_1862 like domain"/>
    <property type="match status" value="1"/>
</dbReference>
<dbReference type="InterPro" id="IPR006638">
    <property type="entry name" value="Elp3/MiaA/NifB-like_rSAM"/>
</dbReference>
<evidence type="ECO:0000259" key="8">
    <source>
        <dbReference type="PROSITE" id="PS51332"/>
    </source>
</evidence>
<dbReference type="Pfam" id="PF02310">
    <property type="entry name" value="B12-binding"/>
    <property type="match status" value="1"/>
</dbReference>
<dbReference type="EMBL" id="SOJT01000150">
    <property type="protein sequence ID" value="TET28077.1"/>
    <property type="molecule type" value="Genomic_DNA"/>
</dbReference>
<dbReference type="InterPro" id="IPR023404">
    <property type="entry name" value="rSAM_horseshoe"/>
</dbReference>
<dbReference type="AlphaFoldDB" id="A0A523TCL7"/>
<dbReference type="InterPro" id="IPR006158">
    <property type="entry name" value="Cobalamin-bd"/>
</dbReference>
<dbReference type="InterPro" id="IPR026447">
    <property type="entry name" value="B12_SAM_Ta0216"/>
</dbReference>
<dbReference type="PANTHER" id="PTHR43409:SF7">
    <property type="entry name" value="BLL1977 PROTEIN"/>
    <property type="match status" value="1"/>
</dbReference>
<dbReference type="SFLD" id="SFLDS00029">
    <property type="entry name" value="Radical_SAM"/>
    <property type="match status" value="1"/>
</dbReference>
<dbReference type="NCBIfam" id="TIGR04190">
    <property type="entry name" value="B12_SAM_Ta0216"/>
    <property type="match status" value="1"/>
</dbReference>
<evidence type="ECO:0000256" key="1">
    <source>
        <dbReference type="ARBA" id="ARBA00001966"/>
    </source>
</evidence>
<evidence type="ECO:0000256" key="7">
    <source>
        <dbReference type="ARBA" id="ARBA00023014"/>
    </source>
</evidence>
<dbReference type="PANTHER" id="PTHR43409">
    <property type="entry name" value="ANAEROBIC MAGNESIUM-PROTOPORPHYRIN IX MONOMETHYL ESTER CYCLASE-RELATED"/>
    <property type="match status" value="1"/>
</dbReference>
<dbReference type="SUPFAM" id="SSF102114">
    <property type="entry name" value="Radical SAM enzymes"/>
    <property type="match status" value="1"/>
</dbReference>
<keyword evidence="5" id="KW-0479">Metal-binding</keyword>
<dbReference type="GO" id="GO:0046872">
    <property type="term" value="F:metal ion binding"/>
    <property type="evidence" value="ECO:0007669"/>
    <property type="project" value="UniProtKB-KW"/>
</dbReference>
<dbReference type="SFLD" id="SFLDG01123">
    <property type="entry name" value="methyltransferase_(Class_B)"/>
    <property type="match status" value="1"/>
</dbReference>
<name>A0A523TCL7_UNCAE</name>
<dbReference type="InterPro" id="IPR036724">
    <property type="entry name" value="Cobalamin-bd_sf"/>
</dbReference>
<keyword evidence="2" id="KW-0489">Methyltransferase</keyword>
<keyword evidence="7" id="KW-0411">Iron-sulfur</keyword>
<evidence type="ECO:0000256" key="6">
    <source>
        <dbReference type="ARBA" id="ARBA00023004"/>
    </source>
</evidence>